<dbReference type="PANTHER" id="PTHR37475">
    <property type="entry name" value="ZYGOTE-SPECIFIC CLASS V COPY B GENE PROTEIN"/>
    <property type="match status" value="1"/>
</dbReference>
<proteinExistence type="predicted"/>
<comment type="caution">
    <text evidence="2">The sequence shown here is derived from an EMBL/GenBank/DDBJ whole genome shotgun (WGS) entry which is preliminary data.</text>
</comment>
<dbReference type="OrthoDB" id="10063670at2759"/>
<protein>
    <submittedName>
        <fullName evidence="2">Uncharacterized protein</fullName>
    </submittedName>
</protein>
<reference evidence="2" key="1">
    <citation type="journal article" date="2021" name="Nat. Commun.">
        <title>Genetic determinants of endophytism in the Arabidopsis root mycobiome.</title>
        <authorList>
            <person name="Mesny F."/>
            <person name="Miyauchi S."/>
            <person name="Thiergart T."/>
            <person name="Pickel B."/>
            <person name="Atanasova L."/>
            <person name="Karlsson M."/>
            <person name="Huettel B."/>
            <person name="Barry K.W."/>
            <person name="Haridas S."/>
            <person name="Chen C."/>
            <person name="Bauer D."/>
            <person name="Andreopoulos W."/>
            <person name="Pangilinan J."/>
            <person name="LaButti K."/>
            <person name="Riley R."/>
            <person name="Lipzen A."/>
            <person name="Clum A."/>
            <person name="Drula E."/>
            <person name="Henrissat B."/>
            <person name="Kohler A."/>
            <person name="Grigoriev I.V."/>
            <person name="Martin F.M."/>
            <person name="Hacquard S."/>
        </authorList>
    </citation>
    <scope>NUCLEOTIDE SEQUENCE</scope>
    <source>
        <strain evidence="2">MPI-CAGE-AT-0023</strain>
    </source>
</reference>
<evidence type="ECO:0000313" key="2">
    <source>
        <dbReference type="EMBL" id="KAH7233981.1"/>
    </source>
</evidence>
<dbReference type="RefSeq" id="XP_046044326.1">
    <property type="nucleotide sequence ID" value="XM_046188606.1"/>
</dbReference>
<evidence type="ECO:0000256" key="1">
    <source>
        <dbReference type="SAM" id="SignalP"/>
    </source>
</evidence>
<feature type="chain" id="PRO_5040154491" evidence="1">
    <location>
        <begin position="20"/>
        <end position="96"/>
    </location>
</feature>
<evidence type="ECO:0000313" key="3">
    <source>
        <dbReference type="Proteomes" id="UP000720189"/>
    </source>
</evidence>
<dbReference type="Proteomes" id="UP000720189">
    <property type="component" value="Unassembled WGS sequence"/>
</dbReference>
<keyword evidence="3" id="KW-1185">Reference proteome</keyword>
<gene>
    <name evidence="2" type="ORF">BKA55DRAFT_522900</name>
</gene>
<name>A0A9P9JUN5_FUSRE</name>
<dbReference type="EMBL" id="JAGMUX010000018">
    <property type="protein sequence ID" value="KAH7233981.1"/>
    <property type="molecule type" value="Genomic_DNA"/>
</dbReference>
<keyword evidence="1" id="KW-0732">Signal</keyword>
<accession>A0A9P9JUN5</accession>
<organism evidence="2 3">
    <name type="scientific">Fusarium redolens</name>
    <dbReference type="NCBI Taxonomy" id="48865"/>
    <lineage>
        <taxon>Eukaryota</taxon>
        <taxon>Fungi</taxon>
        <taxon>Dikarya</taxon>
        <taxon>Ascomycota</taxon>
        <taxon>Pezizomycotina</taxon>
        <taxon>Sordariomycetes</taxon>
        <taxon>Hypocreomycetidae</taxon>
        <taxon>Hypocreales</taxon>
        <taxon>Nectriaceae</taxon>
        <taxon>Fusarium</taxon>
        <taxon>Fusarium redolens species complex</taxon>
    </lineage>
</organism>
<dbReference type="GeneID" id="70218560"/>
<sequence>MKLLSVVTTLAILSTTVSTGPVAYGVCQAGCAGVVMACYGAAGYTWGATVGATAPATIIACNSAFGTCIPKVSPLLFDTGDYQARLLGVEPYTNPL</sequence>
<feature type="signal peptide" evidence="1">
    <location>
        <begin position="1"/>
        <end position="19"/>
    </location>
</feature>
<dbReference type="AlphaFoldDB" id="A0A9P9JUN5"/>
<dbReference type="PANTHER" id="PTHR37475:SF1">
    <property type="entry name" value="ZYGOTE-SPECIFIC PROTEIN"/>
    <property type="match status" value="1"/>
</dbReference>